<comment type="caution">
    <text evidence="2">The sequence shown here is derived from an EMBL/GenBank/DDBJ whole genome shotgun (WGS) entry which is preliminary data.</text>
</comment>
<gene>
    <name evidence="2" type="ORF">PoB_002655700</name>
</gene>
<reference evidence="2 3" key="1">
    <citation type="journal article" date="2021" name="Elife">
        <title>Chloroplast acquisition without the gene transfer in kleptoplastic sea slugs, Plakobranchus ocellatus.</title>
        <authorList>
            <person name="Maeda T."/>
            <person name="Takahashi S."/>
            <person name="Yoshida T."/>
            <person name="Shimamura S."/>
            <person name="Takaki Y."/>
            <person name="Nagai Y."/>
            <person name="Toyoda A."/>
            <person name="Suzuki Y."/>
            <person name="Arimoto A."/>
            <person name="Ishii H."/>
            <person name="Satoh N."/>
            <person name="Nishiyama T."/>
            <person name="Hasebe M."/>
            <person name="Maruyama T."/>
            <person name="Minagawa J."/>
            <person name="Obokata J."/>
            <person name="Shigenobu S."/>
        </authorList>
    </citation>
    <scope>NUCLEOTIDE SEQUENCE [LARGE SCALE GENOMIC DNA]</scope>
</reference>
<dbReference type="EMBL" id="BLXT01003028">
    <property type="protein sequence ID" value="GFO00052.1"/>
    <property type="molecule type" value="Genomic_DNA"/>
</dbReference>
<organism evidence="2 3">
    <name type="scientific">Plakobranchus ocellatus</name>
    <dbReference type="NCBI Taxonomy" id="259542"/>
    <lineage>
        <taxon>Eukaryota</taxon>
        <taxon>Metazoa</taxon>
        <taxon>Spiralia</taxon>
        <taxon>Lophotrochozoa</taxon>
        <taxon>Mollusca</taxon>
        <taxon>Gastropoda</taxon>
        <taxon>Heterobranchia</taxon>
        <taxon>Euthyneura</taxon>
        <taxon>Panpulmonata</taxon>
        <taxon>Sacoglossa</taxon>
        <taxon>Placobranchoidea</taxon>
        <taxon>Plakobranchidae</taxon>
        <taxon>Plakobranchus</taxon>
    </lineage>
</organism>
<proteinExistence type="predicted"/>
<evidence type="ECO:0000313" key="2">
    <source>
        <dbReference type="EMBL" id="GFO00052.1"/>
    </source>
</evidence>
<protein>
    <submittedName>
        <fullName evidence="2">Uncharacterized protein</fullName>
    </submittedName>
</protein>
<feature type="region of interest" description="Disordered" evidence="1">
    <location>
        <begin position="50"/>
        <end position="101"/>
    </location>
</feature>
<evidence type="ECO:0000313" key="3">
    <source>
        <dbReference type="Proteomes" id="UP000735302"/>
    </source>
</evidence>
<dbReference type="AlphaFoldDB" id="A0AAV3ZYA7"/>
<name>A0AAV3ZYA7_9GAST</name>
<evidence type="ECO:0000256" key="1">
    <source>
        <dbReference type="SAM" id="MobiDB-lite"/>
    </source>
</evidence>
<accession>A0AAV3ZYA7</accession>
<sequence length="110" mass="12142">MSFDLALLKETNDTIEILLLRYAINCQRSITATTITTIKIATKNHKNHNKTTTTIAIPQSPEALQLSEPQQDDLRLSGHPPGQGAGGRARTRDKRVPADPKSRFVIHCAI</sequence>
<dbReference type="Proteomes" id="UP000735302">
    <property type="component" value="Unassembled WGS sequence"/>
</dbReference>
<keyword evidence="3" id="KW-1185">Reference proteome</keyword>